<evidence type="ECO:0000256" key="8">
    <source>
        <dbReference type="ARBA" id="ARBA00022692"/>
    </source>
</evidence>
<dbReference type="CDD" id="cd00082">
    <property type="entry name" value="HisKA"/>
    <property type="match status" value="1"/>
</dbReference>
<protein>
    <recommendedName>
        <fullName evidence="3">histidine kinase</fullName>
        <ecNumber evidence="3">2.7.13.3</ecNumber>
    </recommendedName>
</protein>
<evidence type="ECO:0000313" key="19">
    <source>
        <dbReference type="Proteomes" id="UP000672097"/>
    </source>
</evidence>
<dbReference type="Pfam" id="PF00512">
    <property type="entry name" value="HisKA"/>
    <property type="match status" value="1"/>
</dbReference>
<dbReference type="InterPro" id="IPR036097">
    <property type="entry name" value="HisK_dim/P_sf"/>
</dbReference>
<comment type="catalytic activity">
    <reaction evidence="1">
        <text>ATP + protein L-histidine = ADP + protein N-phospho-L-histidine.</text>
        <dbReference type="EC" id="2.7.13.3"/>
    </reaction>
</comment>
<keyword evidence="10 18" id="KW-0418">Kinase</keyword>
<feature type="domain" description="HAMP" evidence="17">
    <location>
        <begin position="130"/>
        <end position="187"/>
    </location>
</feature>
<name>A0ABS5DZA4_9BURK</name>
<dbReference type="RefSeq" id="WP_210809829.1">
    <property type="nucleotide sequence ID" value="NZ_JAGQDG010000005.1"/>
</dbReference>
<sequence>MRQAFARWDTLGLRLFLLMWLALVLSHAAAWGWNQLGGPASPSHRPPGLGDGPPALRSGASPPPGAPHPPGEGPPRPPAPRAEGQGDWPTFPSLPPMSMDGGPGLPAGALMADYGIRLLLIALASWWGARWLARPMAQLSAGAQGLERALSLGLKPPQLEEHSGTREVRQGAAAFNQMAAQLKRQFDERGLMVAAMSHDLRTPLTRLRVRLEGAPMPEEWRARSISDLQEMSALIDTTLEVFSLQSRPPGAWQRVELSALLQAVADDAAELGQEVQSLATEPVYAQTDPLALQRIVGNLVSNAVRYGQRARLSLQRDSESRLCIHVEDDGPGIPPALLAEVMQPFVRLEASRNRETGGVGLGLYIARELSRRLGAELHLRNHASGGLQAIVRL</sequence>
<dbReference type="EMBL" id="JAGQDG010000005">
    <property type="protein sequence ID" value="MBQ0936474.1"/>
    <property type="molecule type" value="Genomic_DNA"/>
</dbReference>
<dbReference type="InterPro" id="IPR004358">
    <property type="entry name" value="Sig_transdc_His_kin-like_C"/>
</dbReference>
<evidence type="ECO:0000259" key="17">
    <source>
        <dbReference type="PROSITE" id="PS50885"/>
    </source>
</evidence>
<dbReference type="InterPro" id="IPR003661">
    <property type="entry name" value="HisK_dim/P_dom"/>
</dbReference>
<dbReference type="InterPro" id="IPR050980">
    <property type="entry name" value="2C_sensor_his_kinase"/>
</dbReference>
<keyword evidence="5" id="KW-0997">Cell inner membrane</keyword>
<evidence type="ECO:0000256" key="6">
    <source>
        <dbReference type="ARBA" id="ARBA00022553"/>
    </source>
</evidence>
<keyword evidence="13" id="KW-0902">Two-component regulatory system</keyword>
<dbReference type="PRINTS" id="PR00344">
    <property type="entry name" value="BCTRLSENSOR"/>
</dbReference>
<organism evidence="18 19">
    <name type="scientific">Ideonella paludis</name>
    <dbReference type="NCBI Taxonomy" id="1233411"/>
    <lineage>
        <taxon>Bacteria</taxon>
        <taxon>Pseudomonadati</taxon>
        <taxon>Pseudomonadota</taxon>
        <taxon>Betaproteobacteria</taxon>
        <taxon>Burkholderiales</taxon>
        <taxon>Sphaerotilaceae</taxon>
        <taxon>Ideonella</taxon>
    </lineage>
</organism>
<evidence type="ECO:0000256" key="10">
    <source>
        <dbReference type="ARBA" id="ARBA00022777"/>
    </source>
</evidence>
<evidence type="ECO:0000256" key="11">
    <source>
        <dbReference type="ARBA" id="ARBA00022840"/>
    </source>
</evidence>
<dbReference type="CDD" id="cd00075">
    <property type="entry name" value="HATPase"/>
    <property type="match status" value="1"/>
</dbReference>
<keyword evidence="8" id="KW-0812">Transmembrane</keyword>
<dbReference type="SUPFAM" id="SSF47384">
    <property type="entry name" value="Homodimeric domain of signal transducing histidine kinase"/>
    <property type="match status" value="1"/>
</dbReference>
<dbReference type="InterPro" id="IPR005467">
    <property type="entry name" value="His_kinase_dom"/>
</dbReference>
<evidence type="ECO:0000313" key="18">
    <source>
        <dbReference type="EMBL" id="MBQ0936474.1"/>
    </source>
</evidence>
<evidence type="ECO:0000256" key="4">
    <source>
        <dbReference type="ARBA" id="ARBA00022475"/>
    </source>
</evidence>
<evidence type="ECO:0000256" key="14">
    <source>
        <dbReference type="ARBA" id="ARBA00023136"/>
    </source>
</evidence>
<evidence type="ECO:0000256" key="7">
    <source>
        <dbReference type="ARBA" id="ARBA00022679"/>
    </source>
</evidence>
<dbReference type="SMART" id="SM00387">
    <property type="entry name" value="HATPase_c"/>
    <property type="match status" value="1"/>
</dbReference>
<evidence type="ECO:0000256" key="9">
    <source>
        <dbReference type="ARBA" id="ARBA00022741"/>
    </source>
</evidence>
<dbReference type="SMART" id="SM00304">
    <property type="entry name" value="HAMP"/>
    <property type="match status" value="1"/>
</dbReference>
<evidence type="ECO:0000256" key="13">
    <source>
        <dbReference type="ARBA" id="ARBA00023012"/>
    </source>
</evidence>
<evidence type="ECO:0000256" key="2">
    <source>
        <dbReference type="ARBA" id="ARBA00004429"/>
    </source>
</evidence>
<comment type="subcellular location">
    <subcellularLocation>
        <location evidence="2">Cell inner membrane</location>
        <topology evidence="2">Multi-pass membrane protein</topology>
    </subcellularLocation>
</comment>
<keyword evidence="9" id="KW-0547">Nucleotide-binding</keyword>
<evidence type="ECO:0000259" key="16">
    <source>
        <dbReference type="PROSITE" id="PS50109"/>
    </source>
</evidence>
<evidence type="ECO:0000256" key="15">
    <source>
        <dbReference type="SAM" id="MobiDB-lite"/>
    </source>
</evidence>
<keyword evidence="6" id="KW-0597">Phosphoprotein</keyword>
<proteinExistence type="predicted"/>
<feature type="domain" description="Histidine kinase" evidence="16">
    <location>
        <begin position="195"/>
        <end position="393"/>
    </location>
</feature>
<dbReference type="PANTHER" id="PTHR44936:SF5">
    <property type="entry name" value="SENSOR HISTIDINE KINASE ENVZ"/>
    <property type="match status" value="1"/>
</dbReference>
<dbReference type="InterPro" id="IPR003594">
    <property type="entry name" value="HATPase_dom"/>
</dbReference>
<accession>A0ABS5DZA4</accession>
<dbReference type="SUPFAM" id="SSF55874">
    <property type="entry name" value="ATPase domain of HSP90 chaperone/DNA topoisomerase II/histidine kinase"/>
    <property type="match status" value="1"/>
</dbReference>
<dbReference type="GO" id="GO:0016301">
    <property type="term" value="F:kinase activity"/>
    <property type="evidence" value="ECO:0007669"/>
    <property type="project" value="UniProtKB-KW"/>
</dbReference>
<dbReference type="Proteomes" id="UP000672097">
    <property type="component" value="Unassembled WGS sequence"/>
</dbReference>
<evidence type="ECO:0000256" key="5">
    <source>
        <dbReference type="ARBA" id="ARBA00022519"/>
    </source>
</evidence>
<dbReference type="SMART" id="SM00388">
    <property type="entry name" value="HisKA"/>
    <property type="match status" value="1"/>
</dbReference>
<keyword evidence="11" id="KW-0067">ATP-binding</keyword>
<comment type="caution">
    <text evidence="18">The sequence shown here is derived from an EMBL/GenBank/DDBJ whole genome shotgun (WGS) entry which is preliminary data.</text>
</comment>
<keyword evidence="12" id="KW-1133">Transmembrane helix</keyword>
<keyword evidence="14" id="KW-0472">Membrane</keyword>
<evidence type="ECO:0000256" key="1">
    <source>
        <dbReference type="ARBA" id="ARBA00000085"/>
    </source>
</evidence>
<feature type="region of interest" description="Disordered" evidence="15">
    <location>
        <begin position="40"/>
        <end position="100"/>
    </location>
</feature>
<dbReference type="Pfam" id="PF02518">
    <property type="entry name" value="HATPase_c"/>
    <property type="match status" value="1"/>
</dbReference>
<evidence type="ECO:0000256" key="12">
    <source>
        <dbReference type="ARBA" id="ARBA00022989"/>
    </source>
</evidence>
<keyword evidence="4" id="KW-1003">Cell membrane</keyword>
<feature type="compositionally biased region" description="Pro residues" evidence="15">
    <location>
        <begin position="61"/>
        <end position="80"/>
    </location>
</feature>
<dbReference type="PROSITE" id="PS50885">
    <property type="entry name" value="HAMP"/>
    <property type="match status" value="1"/>
</dbReference>
<dbReference type="EC" id="2.7.13.3" evidence="3"/>
<dbReference type="Gene3D" id="3.30.565.10">
    <property type="entry name" value="Histidine kinase-like ATPase, C-terminal domain"/>
    <property type="match status" value="1"/>
</dbReference>
<dbReference type="PANTHER" id="PTHR44936">
    <property type="entry name" value="SENSOR PROTEIN CREC"/>
    <property type="match status" value="1"/>
</dbReference>
<dbReference type="InterPro" id="IPR003660">
    <property type="entry name" value="HAMP_dom"/>
</dbReference>
<keyword evidence="7" id="KW-0808">Transferase</keyword>
<gene>
    <name evidence="18" type="ORF">KAK11_14120</name>
</gene>
<dbReference type="Gene3D" id="1.10.287.130">
    <property type="match status" value="1"/>
</dbReference>
<evidence type="ECO:0000256" key="3">
    <source>
        <dbReference type="ARBA" id="ARBA00012438"/>
    </source>
</evidence>
<dbReference type="InterPro" id="IPR036890">
    <property type="entry name" value="HATPase_C_sf"/>
</dbReference>
<dbReference type="PROSITE" id="PS50109">
    <property type="entry name" value="HIS_KIN"/>
    <property type="match status" value="1"/>
</dbReference>
<keyword evidence="19" id="KW-1185">Reference proteome</keyword>
<reference evidence="18 19" key="1">
    <citation type="submission" date="2021-04" db="EMBL/GenBank/DDBJ databases">
        <title>The genome sequence of type strain Ideonella paludis KCTC 32238.</title>
        <authorList>
            <person name="Liu Y."/>
        </authorList>
    </citation>
    <scope>NUCLEOTIDE SEQUENCE [LARGE SCALE GENOMIC DNA]</scope>
    <source>
        <strain evidence="18 19">KCTC 32238</strain>
    </source>
</reference>